<evidence type="ECO:0000313" key="2">
    <source>
        <dbReference type="EMBL" id="GHH26519.1"/>
    </source>
</evidence>
<reference evidence="3" key="1">
    <citation type="journal article" date="2019" name="Int. J. Syst. Evol. Microbiol.">
        <title>The Global Catalogue of Microorganisms (GCM) 10K type strain sequencing project: providing services to taxonomists for standard genome sequencing and annotation.</title>
        <authorList>
            <consortium name="The Broad Institute Genomics Platform"/>
            <consortium name="The Broad Institute Genome Sequencing Center for Infectious Disease"/>
            <person name="Wu L."/>
            <person name="Ma J."/>
        </authorList>
    </citation>
    <scope>NUCLEOTIDE SEQUENCE [LARGE SCALE GENOMIC DNA]</scope>
    <source>
        <strain evidence="3">CGMCC 4.7683</strain>
    </source>
</reference>
<keyword evidence="1" id="KW-0472">Membrane</keyword>
<dbReference type="EMBL" id="BNAY01000006">
    <property type="protein sequence ID" value="GHH26519.1"/>
    <property type="molecule type" value="Genomic_DNA"/>
</dbReference>
<feature type="transmembrane region" description="Helical" evidence="1">
    <location>
        <begin position="38"/>
        <end position="62"/>
    </location>
</feature>
<proteinExistence type="predicted"/>
<dbReference type="Proteomes" id="UP000635387">
    <property type="component" value="Unassembled WGS sequence"/>
</dbReference>
<keyword evidence="3" id="KW-1185">Reference proteome</keyword>
<gene>
    <name evidence="2" type="ORF">GCM10017790_54030</name>
</gene>
<sequence>MFFSLAISAAVVILVNQMRVLAIVGLVNVMGIDEGYYWGHTLLGSMVSVLGGAIALVLFVWLSTRKPRAEREAA</sequence>
<evidence type="ECO:0000313" key="3">
    <source>
        <dbReference type="Proteomes" id="UP000635387"/>
    </source>
</evidence>
<organism evidence="2 3">
    <name type="scientific">Amycolatopsis oliviviridis</name>
    <dbReference type="NCBI Taxonomy" id="1471590"/>
    <lineage>
        <taxon>Bacteria</taxon>
        <taxon>Bacillati</taxon>
        <taxon>Actinomycetota</taxon>
        <taxon>Actinomycetes</taxon>
        <taxon>Pseudonocardiales</taxon>
        <taxon>Pseudonocardiaceae</taxon>
        <taxon>Amycolatopsis</taxon>
    </lineage>
</organism>
<name>A0ABQ3LVW3_9PSEU</name>
<accession>A0ABQ3LVW3</accession>
<protein>
    <submittedName>
        <fullName evidence="2">Uncharacterized protein</fullName>
    </submittedName>
</protein>
<keyword evidence="1" id="KW-0812">Transmembrane</keyword>
<comment type="caution">
    <text evidence="2">The sequence shown here is derived from an EMBL/GenBank/DDBJ whole genome shotgun (WGS) entry which is preliminary data.</text>
</comment>
<keyword evidence="1" id="KW-1133">Transmembrane helix</keyword>
<evidence type="ECO:0000256" key="1">
    <source>
        <dbReference type="SAM" id="Phobius"/>
    </source>
</evidence>